<proteinExistence type="predicted"/>
<dbReference type="Proteomes" id="UP000634229">
    <property type="component" value="Unassembled WGS sequence"/>
</dbReference>
<dbReference type="EMBL" id="JAERRF010000007">
    <property type="protein sequence ID" value="MBL1097751.1"/>
    <property type="molecule type" value="Genomic_DNA"/>
</dbReference>
<name>A0ABS1ND43_9ACTN</name>
<evidence type="ECO:0000313" key="4">
    <source>
        <dbReference type="EMBL" id="MBL1097751.1"/>
    </source>
</evidence>
<gene>
    <name evidence="4" type="ORF">JK363_13930</name>
</gene>
<protein>
    <submittedName>
        <fullName evidence="4">L,D-transpeptidase family protein</fullName>
    </submittedName>
</protein>
<feature type="active site" description="Nucleophile" evidence="1">
    <location>
        <position position="218"/>
    </location>
</feature>
<keyword evidence="5" id="KW-1185">Reference proteome</keyword>
<organism evidence="4 5">
    <name type="scientific">Streptomyces coffeae</name>
    <dbReference type="NCBI Taxonomy" id="621382"/>
    <lineage>
        <taxon>Bacteria</taxon>
        <taxon>Bacillati</taxon>
        <taxon>Actinomycetota</taxon>
        <taxon>Actinomycetes</taxon>
        <taxon>Kitasatosporales</taxon>
        <taxon>Streptomycetaceae</taxon>
        <taxon>Streptomyces</taxon>
    </lineage>
</organism>
<dbReference type="PROSITE" id="PS51257">
    <property type="entry name" value="PROKAR_LIPOPROTEIN"/>
    <property type="match status" value="1"/>
</dbReference>
<keyword evidence="1" id="KW-0961">Cell wall biogenesis/degradation</keyword>
<evidence type="ECO:0000256" key="1">
    <source>
        <dbReference type="PROSITE-ProRule" id="PRU01373"/>
    </source>
</evidence>
<evidence type="ECO:0000259" key="3">
    <source>
        <dbReference type="PROSITE" id="PS52029"/>
    </source>
</evidence>
<dbReference type="PANTHER" id="PTHR38589:SF1">
    <property type="entry name" value="BLR0621 PROTEIN"/>
    <property type="match status" value="1"/>
</dbReference>
<sequence length="251" mass="25975">MGNRRAVLTAAVLTALVTTGGCGTSAEPRTTKVSVPRAGGETSHTTTAGDRAPGEQRDVLPGLGSRTRAEVPDDTRQALVVTGSGRNSSTSKAVLYERTATGWQAKASWPARNALRGWTAGHRAGDLRSPIGVFTLSDAGGRLADPGSALPYSQSPNFRIGGTGFAGEPLVGSFDYVIAIDYNRERGTSPLDATKPLGAAKGGGIWIHVDHGGPTHGCIGLARPHVERLLRVLDPARHPVVVMGDAASLAT</sequence>
<keyword evidence="1" id="KW-0133">Cell shape</keyword>
<dbReference type="PANTHER" id="PTHR38589">
    <property type="entry name" value="BLR0621 PROTEIN"/>
    <property type="match status" value="1"/>
</dbReference>
<dbReference type="PROSITE" id="PS52029">
    <property type="entry name" value="LD_TPASE"/>
    <property type="match status" value="1"/>
</dbReference>
<dbReference type="InterPro" id="IPR005490">
    <property type="entry name" value="LD_TPept_cat_dom"/>
</dbReference>
<evidence type="ECO:0000256" key="2">
    <source>
        <dbReference type="SAM" id="MobiDB-lite"/>
    </source>
</evidence>
<keyword evidence="1" id="KW-0573">Peptidoglycan synthesis</keyword>
<reference evidence="4 5" key="1">
    <citation type="submission" date="2021-01" db="EMBL/GenBank/DDBJ databases">
        <title>WGS of actinomycetes isolated from Thailand.</title>
        <authorList>
            <person name="Thawai C."/>
        </authorList>
    </citation>
    <scope>NUCLEOTIDE SEQUENCE [LARGE SCALE GENOMIC DNA]</scope>
    <source>
        <strain evidence="4 5">CA1R205</strain>
    </source>
</reference>
<comment type="pathway">
    <text evidence="1">Cell wall biogenesis; peptidoglycan biosynthesis.</text>
</comment>
<dbReference type="CDD" id="cd16913">
    <property type="entry name" value="YkuD_like"/>
    <property type="match status" value="1"/>
</dbReference>
<comment type="caution">
    <text evidence="4">The sequence shown here is derived from an EMBL/GenBank/DDBJ whole genome shotgun (WGS) entry which is preliminary data.</text>
</comment>
<evidence type="ECO:0000313" key="5">
    <source>
        <dbReference type="Proteomes" id="UP000634229"/>
    </source>
</evidence>
<feature type="active site" description="Proton donor/acceptor" evidence="1">
    <location>
        <position position="208"/>
    </location>
</feature>
<dbReference type="Pfam" id="PF03734">
    <property type="entry name" value="YkuD"/>
    <property type="match status" value="1"/>
</dbReference>
<feature type="region of interest" description="Disordered" evidence="2">
    <location>
        <begin position="20"/>
        <end position="73"/>
    </location>
</feature>
<feature type="domain" description="L,D-TPase catalytic" evidence="3">
    <location>
        <begin position="82"/>
        <end position="243"/>
    </location>
</feature>
<accession>A0ABS1ND43</accession>